<dbReference type="InterPro" id="IPR011042">
    <property type="entry name" value="6-blade_b-propeller_TolB-like"/>
</dbReference>
<organism evidence="3 5">
    <name type="scientific">Didymodactylos carnosus</name>
    <dbReference type="NCBI Taxonomy" id="1234261"/>
    <lineage>
        <taxon>Eukaryota</taxon>
        <taxon>Metazoa</taxon>
        <taxon>Spiralia</taxon>
        <taxon>Gnathifera</taxon>
        <taxon>Rotifera</taxon>
        <taxon>Eurotatoria</taxon>
        <taxon>Bdelloidea</taxon>
        <taxon>Philodinida</taxon>
        <taxon>Philodinidae</taxon>
        <taxon>Didymodactylos</taxon>
    </lineage>
</organism>
<reference evidence="3" key="1">
    <citation type="submission" date="2021-02" db="EMBL/GenBank/DDBJ databases">
        <authorList>
            <person name="Nowell W R."/>
        </authorList>
    </citation>
    <scope>NUCLEOTIDE SEQUENCE</scope>
</reference>
<feature type="repeat" description="ANK" evidence="2">
    <location>
        <begin position="11"/>
        <end position="43"/>
    </location>
</feature>
<keyword evidence="5" id="KW-1185">Reference proteome</keyword>
<dbReference type="Gene3D" id="2.120.10.30">
    <property type="entry name" value="TolB, C-terminal domain"/>
    <property type="match status" value="1"/>
</dbReference>
<dbReference type="Gene3D" id="1.25.40.20">
    <property type="entry name" value="Ankyrin repeat-containing domain"/>
    <property type="match status" value="1"/>
</dbReference>
<dbReference type="SUPFAM" id="SSF56399">
    <property type="entry name" value="ADP-ribosylation"/>
    <property type="match status" value="1"/>
</dbReference>
<evidence type="ECO:0000256" key="2">
    <source>
        <dbReference type="PROSITE-ProRule" id="PRU00023"/>
    </source>
</evidence>
<keyword evidence="1" id="KW-0677">Repeat</keyword>
<dbReference type="InterPro" id="IPR001258">
    <property type="entry name" value="NHL_repeat"/>
</dbReference>
<evidence type="ECO:0000256" key="1">
    <source>
        <dbReference type="ARBA" id="ARBA00022737"/>
    </source>
</evidence>
<dbReference type="PROSITE" id="PS50088">
    <property type="entry name" value="ANK_REPEAT"/>
    <property type="match status" value="1"/>
</dbReference>
<dbReference type="Pfam" id="PF01436">
    <property type="entry name" value="NHL"/>
    <property type="match status" value="1"/>
</dbReference>
<protein>
    <submittedName>
        <fullName evidence="3">Uncharacterized protein</fullName>
    </submittedName>
</protein>
<dbReference type="Proteomes" id="UP000681722">
    <property type="component" value="Unassembled WGS sequence"/>
</dbReference>
<accession>A0A814WWD6</accession>
<keyword evidence="2" id="KW-0040">ANK repeat</keyword>
<dbReference type="EMBL" id="CAJOBC010008811">
    <property type="protein sequence ID" value="CAF3971509.1"/>
    <property type="molecule type" value="Genomic_DNA"/>
</dbReference>
<sequence length="427" mass="48687">MSSWAISQQSSGSTALHVASHCGHNEIVQLLLDCGASQSIKNKLDFTPFEEARSQEAKNIFKRTYAGRLFLGNFNFNDDYIEWVLVSSDLIKKRDYFRNSTDSWKLFDPLNIRDTLGEIINYYLKEYLVKNEQFSVEQINNIESDFVDAFKNQDVIRCIVKAYTSATTNFYKVLNKHLAKHIMKHFENDGDFIPDYRLVHCLKNIVALLIHHPDFINNHFIGTTYRGMLMTENELSRYTVGCQIMNLTFLSTSKQRKVAEMFAGEGYNEEENLKNCEKIEQTLAKNLAYRAVKKLTLKVVFTIAGLILVATSVTVRIVQDQHCFRWTEYGQTIAGIGSRASGPKSLVLDHPNDLFVDDKKNVYVADVKNHRIQKSFLLQPPNICPNYSQGIVHSQVIEFQTSQNTGVPPGLFHTASHAESGRCTSQN</sequence>
<dbReference type="SMART" id="SM00248">
    <property type="entry name" value="ANK"/>
    <property type="match status" value="1"/>
</dbReference>
<evidence type="ECO:0000313" key="4">
    <source>
        <dbReference type="EMBL" id="CAF3971509.1"/>
    </source>
</evidence>
<name>A0A814WWD6_9BILA</name>
<gene>
    <name evidence="3" type="ORF">GPM918_LOCUS24029</name>
    <name evidence="4" type="ORF">SRO942_LOCUS24028</name>
</gene>
<dbReference type="Pfam" id="PF00023">
    <property type="entry name" value="Ank"/>
    <property type="match status" value="1"/>
</dbReference>
<dbReference type="AlphaFoldDB" id="A0A814WWD6"/>
<dbReference type="Proteomes" id="UP000663829">
    <property type="component" value="Unassembled WGS sequence"/>
</dbReference>
<dbReference type="OrthoDB" id="194358at2759"/>
<evidence type="ECO:0000313" key="3">
    <source>
        <dbReference type="EMBL" id="CAF1207307.1"/>
    </source>
</evidence>
<dbReference type="EMBL" id="CAJNOQ010008810">
    <property type="protein sequence ID" value="CAF1207307.1"/>
    <property type="molecule type" value="Genomic_DNA"/>
</dbReference>
<dbReference type="PROSITE" id="PS50297">
    <property type="entry name" value="ANK_REP_REGION"/>
    <property type="match status" value="1"/>
</dbReference>
<comment type="caution">
    <text evidence="3">The sequence shown here is derived from an EMBL/GenBank/DDBJ whole genome shotgun (WGS) entry which is preliminary data.</text>
</comment>
<dbReference type="InterPro" id="IPR036770">
    <property type="entry name" value="Ankyrin_rpt-contain_sf"/>
</dbReference>
<dbReference type="InterPro" id="IPR002110">
    <property type="entry name" value="Ankyrin_rpt"/>
</dbReference>
<proteinExistence type="predicted"/>
<dbReference type="Gene3D" id="3.90.176.10">
    <property type="entry name" value="Toxin ADP-ribosyltransferase, Chain A, domain 1"/>
    <property type="match status" value="1"/>
</dbReference>
<evidence type="ECO:0000313" key="5">
    <source>
        <dbReference type="Proteomes" id="UP000663829"/>
    </source>
</evidence>
<dbReference type="SUPFAM" id="SSF48403">
    <property type="entry name" value="Ankyrin repeat"/>
    <property type="match status" value="1"/>
</dbReference>